<evidence type="ECO:0000256" key="2">
    <source>
        <dbReference type="SAM" id="Phobius"/>
    </source>
</evidence>
<dbReference type="Pfam" id="PF18986">
    <property type="entry name" value="DUF5719"/>
    <property type="match status" value="1"/>
</dbReference>
<dbReference type="InterPro" id="IPR043777">
    <property type="entry name" value="DUF5719"/>
</dbReference>
<protein>
    <submittedName>
        <fullName evidence="3">Uncharacterized protein</fullName>
    </submittedName>
</protein>
<comment type="caution">
    <text evidence="3">The sequence shown here is derived from an EMBL/GenBank/DDBJ whole genome shotgun (WGS) entry which is preliminary data.</text>
</comment>
<dbReference type="EMBL" id="JAAMFM010000005">
    <property type="protein sequence ID" value="NVM94460.1"/>
    <property type="molecule type" value="Genomic_DNA"/>
</dbReference>
<reference evidence="3 4" key="1">
    <citation type="submission" date="2020-02" db="EMBL/GenBank/DDBJ databases">
        <title>Genome sequence of strain AETb3-4.</title>
        <authorList>
            <person name="Gao J."/>
            <person name="Zhang X."/>
        </authorList>
    </citation>
    <scope>NUCLEOTIDE SEQUENCE [LARGE SCALE GENOMIC DNA]</scope>
    <source>
        <strain evidence="3 4">AETb3-4</strain>
    </source>
</reference>
<feature type="transmembrane region" description="Helical" evidence="2">
    <location>
        <begin position="69"/>
        <end position="92"/>
    </location>
</feature>
<feature type="compositionally biased region" description="Low complexity" evidence="1">
    <location>
        <begin position="21"/>
        <end position="31"/>
    </location>
</feature>
<gene>
    <name evidence="3" type="ORF">G6034_05960</name>
</gene>
<organism evidence="3 4">
    <name type="scientific">Arthrobacter wenxiniae</name>
    <dbReference type="NCBI Taxonomy" id="2713570"/>
    <lineage>
        <taxon>Bacteria</taxon>
        <taxon>Bacillati</taxon>
        <taxon>Actinomycetota</taxon>
        <taxon>Actinomycetes</taxon>
        <taxon>Micrococcales</taxon>
        <taxon>Micrococcaceae</taxon>
        <taxon>Arthrobacter</taxon>
    </lineage>
</organism>
<keyword evidence="4" id="KW-1185">Reference proteome</keyword>
<evidence type="ECO:0000313" key="4">
    <source>
        <dbReference type="Proteomes" id="UP000543556"/>
    </source>
</evidence>
<keyword evidence="2" id="KW-0812">Transmembrane</keyword>
<feature type="region of interest" description="Disordered" evidence="1">
    <location>
        <begin position="1"/>
        <end position="66"/>
    </location>
</feature>
<feature type="compositionally biased region" description="Basic and acidic residues" evidence="1">
    <location>
        <begin position="1"/>
        <end position="11"/>
    </location>
</feature>
<dbReference type="RefSeq" id="WP_176634180.1">
    <property type="nucleotide sequence ID" value="NZ_JAAMFM010000005.1"/>
</dbReference>
<evidence type="ECO:0000256" key="1">
    <source>
        <dbReference type="SAM" id="MobiDB-lite"/>
    </source>
</evidence>
<dbReference type="AlphaFoldDB" id="A0A7Y7IFD4"/>
<keyword evidence="2" id="KW-0472">Membrane</keyword>
<feature type="compositionally biased region" description="Low complexity" evidence="1">
    <location>
        <begin position="39"/>
        <end position="55"/>
    </location>
</feature>
<feature type="compositionally biased region" description="Basic residues" evidence="1">
    <location>
        <begin position="56"/>
        <end position="66"/>
    </location>
</feature>
<evidence type="ECO:0000313" key="3">
    <source>
        <dbReference type="EMBL" id="NVM94460.1"/>
    </source>
</evidence>
<sequence>MSEDQKKKAEKASAPSGEASRNAPADPAGAAKAEKGAKAGKPGKAAGPSAAAKPARAPRRMARARPRRWPAVLAGSTTAALAVVAVAAGTALPGLNATAQVTPRAQVLPVGVTLANCPGPAQLLTGSAAGTDPEFSPNSSSTTTMLNALALSNADGVLPGASVYGLGANSGPLFTISQAPKNAPTASAGAPATLAPLTGEAKARAAVVSGRNVGTASVLQALPLGGESARSAGSVVVAAGDGDLQGLAAATCQTPSNDFWLAGASTTVGRTAVLTLANSTKSPATVSLELFGAAGPIQAPGGKALVLAPGASHAVVLSGLAPDQGQLTVHVRSTGGAVTGFIQQSVLRGLTPGGVDFLQPSEGPAAGTVIAGVRVQDPAAAAKVAAQAGYEDATTALQVTVPGASDAVVEVKAYGPSGQAALPDGGVFTAAAGKVSTLPLSGLPQGTYTLSVKSDSAVVAGVRLVNSTKAGKAVDLAVAPSGGRLGVNHLATLPGGVDSSFAFTAPEGAATVTLVPVSATGVLGAAKTVELKAGVTTVVDPAALLGKDAAAALVSASGEPAYGTQLLGSKGSADIAVLPFAGTGEELHSLEITTGY</sequence>
<name>A0A7Y7IFD4_9MICC</name>
<proteinExistence type="predicted"/>
<dbReference type="Proteomes" id="UP000543556">
    <property type="component" value="Unassembled WGS sequence"/>
</dbReference>
<keyword evidence="2" id="KW-1133">Transmembrane helix</keyword>
<accession>A0A7Y7IFD4</accession>